<dbReference type="GO" id="GO:0016705">
    <property type="term" value="F:oxidoreductase activity, acting on paired donors, with incorporation or reduction of molecular oxygen"/>
    <property type="evidence" value="ECO:0007669"/>
    <property type="project" value="InterPro"/>
</dbReference>
<dbReference type="RefSeq" id="WP_072949366.1">
    <property type="nucleotide sequence ID" value="NZ_FNSV01000004.1"/>
</dbReference>
<dbReference type="AlphaFoldDB" id="A0A1H4II22"/>
<proteinExistence type="predicted"/>
<evidence type="ECO:0008006" key="3">
    <source>
        <dbReference type="Google" id="ProtNLM"/>
    </source>
</evidence>
<dbReference type="SUPFAM" id="SSF51679">
    <property type="entry name" value="Bacterial luciferase-like"/>
    <property type="match status" value="1"/>
</dbReference>
<name>A0A1H4II22_9NOCA</name>
<accession>A0A1H4II22</accession>
<evidence type="ECO:0000313" key="1">
    <source>
        <dbReference type="EMBL" id="SEB33759.1"/>
    </source>
</evidence>
<reference evidence="2" key="1">
    <citation type="submission" date="2016-10" db="EMBL/GenBank/DDBJ databases">
        <authorList>
            <person name="Varghese N."/>
            <person name="Submissions S."/>
        </authorList>
    </citation>
    <scope>NUCLEOTIDE SEQUENCE [LARGE SCALE GENOMIC DNA]</scope>
    <source>
        <strain evidence="2">DSM 44498</strain>
    </source>
</reference>
<dbReference type="Proteomes" id="UP000183561">
    <property type="component" value="Unassembled WGS sequence"/>
</dbReference>
<organism evidence="1 2">
    <name type="scientific">Rhodococcus koreensis</name>
    <dbReference type="NCBI Taxonomy" id="99653"/>
    <lineage>
        <taxon>Bacteria</taxon>
        <taxon>Bacillati</taxon>
        <taxon>Actinomycetota</taxon>
        <taxon>Actinomycetes</taxon>
        <taxon>Mycobacteriales</taxon>
        <taxon>Nocardiaceae</taxon>
        <taxon>Rhodococcus</taxon>
    </lineage>
</organism>
<dbReference type="EMBL" id="FNSV01000004">
    <property type="protein sequence ID" value="SEB33759.1"/>
    <property type="molecule type" value="Genomic_DNA"/>
</dbReference>
<keyword evidence="2" id="KW-1185">Reference proteome</keyword>
<gene>
    <name evidence="1" type="ORF">SAMN04490239_0807</name>
</gene>
<dbReference type="OrthoDB" id="4530034at2"/>
<dbReference type="Gene3D" id="3.20.20.30">
    <property type="entry name" value="Luciferase-like domain"/>
    <property type="match status" value="1"/>
</dbReference>
<evidence type="ECO:0000313" key="2">
    <source>
        <dbReference type="Proteomes" id="UP000183561"/>
    </source>
</evidence>
<sequence length="195" mass="21019">MTRLHGTSRPALRIAAELNGHGHHPALSIDPRAGRPESRWVDLRRADDDGGLPHDHATIVRIQASDMAQAHRERATLRAEIQAKGGHPDDIAVLVDIAVLIAPEARTARKELMTLDSTLPGPRPSESLEYIGTPIGLASLIADLYVVGVVDGVTLLPMSEPAVLDHVVNESLPWLTLRGVYPPPRGAALARTPLR</sequence>
<protein>
    <recommendedName>
        <fullName evidence="3">Luciferase-like monooxygenase</fullName>
    </recommendedName>
</protein>
<dbReference type="InterPro" id="IPR036661">
    <property type="entry name" value="Luciferase-like_sf"/>
</dbReference>